<evidence type="ECO:0000313" key="1">
    <source>
        <dbReference type="EMBL" id="GCC49075.1"/>
    </source>
</evidence>
<dbReference type="Proteomes" id="UP000287033">
    <property type="component" value="Unassembled WGS sequence"/>
</dbReference>
<keyword evidence="2" id="KW-1185">Reference proteome</keyword>
<protein>
    <submittedName>
        <fullName evidence="1">Uncharacterized protein</fullName>
    </submittedName>
</protein>
<comment type="caution">
    <text evidence="1">The sequence shown here is derived from an EMBL/GenBank/DDBJ whole genome shotgun (WGS) entry which is preliminary data.</text>
</comment>
<organism evidence="1 2">
    <name type="scientific">Chiloscyllium punctatum</name>
    <name type="common">Brownbanded bambooshark</name>
    <name type="synonym">Hemiscyllium punctatum</name>
    <dbReference type="NCBI Taxonomy" id="137246"/>
    <lineage>
        <taxon>Eukaryota</taxon>
        <taxon>Metazoa</taxon>
        <taxon>Chordata</taxon>
        <taxon>Craniata</taxon>
        <taxon>Vertebrata</taxon>
        <taxon>Chondrichthyes</taxon>
        <taxon>Elasmobranchii</taxon>
        <taxon>Galeomorphii</taxon>
        <taxon>Galeoidea</taxon>
        <taxon>Orectolobiformes</taxon>
        <taxon>Hemiscylliidae</taxon>
        <taxon>Chiloscyllium</taxon>
    </lineage>
</organism>
<dbReference type="EMBL" id="BEZZ01254884">
    <property type="protein sequence ID" value="GCC49075.1"/>
    <property type="molecule type" value="Genomic_DNA"/>
</dbReference>
<sequence length="73" mass="8371">MFNEDIARIRARRGNTRRYGHLLKTRLSDLARQYIEGRLSEERAASRHWSEAFPVSFTMPKHLGAPSSAEASL</sequence>
<proteinExistence type="predicted"/>
<reference evidence="1 2" key="1">
    <citation type="journal article" date="2018" name="Nat. Ecol. Evol.">
        <title>Shark genomes provide insights into elasmobranch evolution and the origin of vertebrates.</title>
        <authorList>
            <person name="Hara Y"/>
            <person name="Yamaguchi K"/>
            <person name="Onimaru K"/>
            <person name="Kadota M"/>
            <person name="Koyanagi M"/>
            <person name="Keeley SD"/>
            <person name="Tatsumi K"/>
            <person name="Tanaka K"/>
            <person name="Motone F"/>
            <person name="Kageyama Y"/>
            <person name="Nozu R"/>
            <person name="Adachi N"/>
            <person name="Nishimura O"/>
            <person name="Nakagawa R"/>
            <person name="Tanegashima C"/>
            <person name="Kiyatake I"/>
            <person name="Matsumoto R"/>
            <person name="Murakumo K"/>
            <person name="Nishida K"/>
            <person name="Terakita A"/>
            <person name="Kuratani S"/>
            <person name="Sato K"/>
            <person name="Hyodo S Kuraku.S."/>
        </authorList>
    </citation>
    <scope>NUCLEOTIDE SEQUENCE [LARGE SCALE GENOMIC DNA]</scope>
</reference>
<accession>A0A401U2G0</accession>
<dbReference type="AlphaFoldDB" id="A0A401U2G0"/>
<gene>
    <name evidence="1" type="ORF">chiPu_0033125</name>
</gene>
<evidence type="ECO:0000313" key="2">
    <source>
        <dbReference type="Proteomes" id="UP000287033"/>
    </source>
</evidence>
<name>A0A401U2G0_CHIPU</name>